<feature type="transmembrane region" description="Helical" evidence="8">
    <location>
        <begin position="65"/>
        <end position="85"/>
    </location>
</feature>
<feature type="transmembrane region" description="Helical" evidence="8">
    <location>
        <begin position="30"/>
        <end position="53"/>
    </location>
</feature>
<keyword evidence="3" id="KW-1003">Cell membrane</keyword>
<keyword evidence="5 8" id="KW-1133">Transmembrane helix</keyword>
<keyword evidence="2" id="KW-0813">Transport</keyword>
<keyword evidence="6 8" id="KW-0472">Membrane</keyword>
<dbReference type="InterPro" id="IPR020846">
    <property type="entry name" value="MFS_dom"/>
</dbReference>
<feature type="region of interest" description="Disordered" evidence="7">
    <location>
        <begin position="1"/>
        <end position="20"/>
    </location>
</feature>
<organism evidence="10 11">
    <name type="scientific">Arthrobacter ginkgonis</name>
    <dbReference type="NCBI Taxonomy" id="1630594"/>
    <lineage>
        <taxon>Bacteria</taxon>
        <taxon>Bacillati</taxon>
        <taxon>Actinomycetota</taxon>
        <taxon>Actinomycetes</taxon>
        <taxon>Micrococcales</taxon>
        <taxon>Micrococcaceae</taxon>
        <taxon>Arthrobacter</taxon>
    </lineage>
</organism>
<sequence>MSTRTYTPVDAGGAANAPWRPTPSPARHHAGFWFIAFAFLTSMAFCAVPAPLYSLYQARDGFSTFMITVIFAVYALGVMISLILAGHISDWAGRKKILVLSLGLEVAAAVMFLAEPILPVLLLARFISGLGMGMLTATATAHLHDLHRRHRPGASNQRFEIVSTVTNIGGLGVGPLVAGVLAQYVDAPLRTPYIVFTVLLILSIVAVALAPETVEKQVARPAYRPQLPSANHGDPNRYIAALAAGFASFAVFGVFTSVAPAFVGGVLNQPSRAIAGLVVFAVFGSAAVAQILTSRIPATAKLALGLSAQAIGLLALTVGMHLANLPVFLIAGSVTGIGAGVLFKSAVGAVASQAAPAKRGEALAGLFLISYLGLSLPALGLGVVTQYVSSVTAMTWLVGFLLALLAGVAGLSRTRTTT</sequence>
<feature type="transmembrane region" description="Helical" evidence="8">
    <location>
        <begin position="191"/>
        <end position="210"/>
    </location>
</feature>
<feature type="transmembrane region" description="Helical" evidence="8">
    <location>
        <begin position="363"/>
        <end position="387"/>
    </location>
</feature>
<feature type="transmembrane region" description="Helical" evidence="8">
    <location>
        <begin position="164"/>
        <end position="185"/>
    </location>
</feature>
<dbReference type="PANTHER" id="PTHR23517">
    <property type="entry name" value="RESISTANCE PROTEIN MDTM, PUTATIVE-RELATED-RELATED"/>
    <property type="match status" value="1"/>
</dbReference>
<protein>
    <submittedName>
        <fullName evidence="10">MFS transporter</fullName>
    </submittedName>
</protein>
<accession>A0ABP7C3G2</accession>
<evidence type="ECO:0000256" key="1">
    <source>
        <dbReference type="ARBA" id="ARBA00004651"/>
    </source>
</evidence>
<feature type="transmembrane region" description="Helical" evidence="8">
    <location>
        <begin position="238"/>
        <end position="267"/>
    </location>
</feature>
<comment type="caution">
    <text evidence="10">The sequence shown here is derived from an EMBL/GenBank/DDBJ whole genome shotgun (WGS) entry which is preliminary data.</text>
</comment>
<feature type="transmembrane region" description="Helical" evidence="8">
    <location>
        <begin position="120"/>
        <end position="143"/>
    </location>
</feature>
<comment type="subcellular location">
    <subcellularLocation>
        <location evidence="1">Cell membrane</location>
        <topology evidence="1">Multi-pass membrane protein</topology>
    </subcellularLocation>
</comment>
<feature type="transmembrane region" description="Helical" evidence="8">
    <location>
        <begin position="273"/>
        <end position="292"/>
    </location>
</feature>
<dbReference type="InterPro" id="IPR011701">
    <property type="entry name" value="MFS"/>
</dbReference>
<evidence type="ECO:0000256" key="2">
    <source>
        <dbReference type="ARBA" id="ARBA00022448"/>
    </source>
</evidence>
<dbReference type="PROSITE" id="PS50850">
    <property type="entry name" value="MFS"/>
    <property type="match status" value="1"/>
</dbReference>
<evidence type="ECO:0000256" key="8">
    <source>
        <dbReference type="SAM" id="Phobius"/>
    </source>
</evidence>
<gene>
    <name evidence="10" type="ORF">GCM10023081_13370</name>
</gene>
<keyword evidence="11" id="KW-1185">Reference proteome</keyword>
<dbReference type="PANTHER" id="PTHR23517:SF13">
    <property type="entry name" value="MAJOR FACILITATOR SUPERFAMILY MFS_1"/>
    <property type="match status" value="1"/>
</dbReference>
<name>A0ABP7C3G2_9MICC</name>
<dbReference type="InterPro" id="IPR050171">
    <property type="entry name" value="MFS_Transporters"/>
</dbReference>
<evidence type="ECO:0000256" key="4">
    <source>
        <dbReference type="ARBA" id="ARBA00022692"/>
    </source>
</evidence>
<dbReference type="EMBL" id="BAABEO010000009">
    <property type="protein sequence ID" value="GAA3676417.1"/>
    <property type="molecule type" value="Genomic_DNA"/>
</dbReference>
<dbReference type="InterPro" id="IPR036259">
    <property type="entry name" value="MFS_trans_sf"/>
</dbReference>
<feature type="transmembrane region" description="Helical" evidence="8">
    <location>
        <begin position="304"/>
        <end position="322"/>
    </location>
</feature>
<evidence type="ECO:0000256" key="5">
    <source>
        <dbReference type="ARBA" id="ARBA00022989"/>
    </source>
</evidence>
<evidence type="ECO:0000256" key="7">
    <source>
        <dbReference type="SAM" id="MobiDB-lite"/>
    </source>
</evidence>
<evidence type="ECO:0000313" key="10">
    <source>
        <dbReference type="EMBL" id="GAA3676417.1"/>
    </source>
</evidence>
<dbReference type="Proteomes" id="UP001500752">
    <property type="component" value="Unassembled WGS sequence"/>
</dbReference>
<evidence type="ECO:0000256" key="3">
    <source>
        <dbReference type="ARBA" id="ARBA00022475"/>
    </source>
</evidence>
<feature type="domain" description="Major facilitator superfamily (MFS) profile" evidence="9">
    <location>
        <begin position="30"/>
        <end position="415"/>
    </location>
</feature>
<feature type="transmembrane region" description="Helical" evidence="8">
    <location>
        <begin position="328"/>
        <end position="351"/>
    </location>
</feature>
<feature type="transmembrane region" description="Helical" evidence="8">
    <location>
        <begin position="393"/>
        <end position="412"/>
    </location>
</feature>
<dbReference type="RefSeq" id="WP_345149469.1">
    <property type="nucleotide sequence ID" value="NZ_BAABEO010000009.1"/>
</dbReference>
<feature type="transmembrane region" description="Helical" evidence="8">
    <location>
        <begin position="97"/>
        <end position="114"/>
    </location>
</feature>
<proteinExistence type="predicted"/>
<reference evidence="11" key="1">
    <citation type="journal article" date="2019" name="Int. J. Syst. Evol. Microbiol.">
        <title>The Global Catalogue of Microorganisms (GCM) 10K type strain sequencing project: providing services to taxonomists for standard genome sequencing and annotation.</title>
        <authorList>
            <consortium name="The Broad Institute Genomics Platform"/>
            <consortium name="The Broad Institute Genome Sequencing Center for Infectious Disease"/>
            <person name="Wu L."/>
            <person name="Ma J."/>
        </authorList>
    </citation>
    <scope>NUCLEOTIDE SEQUENCE [LARGE SCALE GENOMIC DNA]</scope>
    <source>
        <strain evidence="11">JCM 30742</strain>
    </source>
</reference>
<evidence type="ECO:0000313" key="11">
    <source>
        <dbReference type="Proteomes" id="UP001500752"/>
    </source>
</evidence>
<keyword evidence="4 8" id="KW-0812">Transmembrane</keyword>
<dbReference type="Pfam" id="PF07690">
    <property type="entry name" value="MFS_1"/>
    <property type="match status" value="1"/>
</dbReference>
<evidence type="ECO:0000256" key="6">
    <source>
        <dbReference type="ARBA" id="ARBA00023136"/>
    </source>
</evidence>
<evidence type="ECO:0000259" key="9">
    <source>
        <dbReference type="PROSITE" id="PS50850"/>
    </source>
</evidence>
<dbReference type="SUPFAM" id="SSF103473">
    <property type="entry name" value="MFS general substrate transporter"/>
    <property type="match status" value="1"/>
</dbReference>
<dbReference type="Gene3D" id="1.20.1250.20">
    <property type="entry name" value="MFS general substrate transporter like domains"/>
    <property type="match status" value="1"/>
</dbReference>